<dbReference type="Pfam" id="PF16349">
    <property type="entry name" value="DUF4978"/>
    <property type="match status" value="1"/>
</dbReference>
<dbReference type="Proteomes" id="UP001149163">
    <property type="component" value="Unassembled WGS sequence"/>
</dbReference>
<reference evidence="2" key="1">
    <citation type="submission" date="2022-11" db="EMBL/GenBank/DDBJ databases">
        <authorList>
            <person name="Petersen C."/>
        </authorList>
    </citation>
    <scope>NUCLEOTIDE SEQUENCE</scope>
    <source>
        <strain evidence="2">IBT 26290</strain>
    </source>
</reference>
<proteinExistence type="predicted"/>
<evidence type="ECO:0000313" key="2">
    <source>
        <dbReference type="EMBL" id="KAJ5153554.1"/>
    </source>
</evidence>
<evidence type="ECO:0000259" key="1">
    <source>
        <dbReference type="Pfam" id="PF16349"/>
    </source>
</evidence>
<dbReference type="EMBL" id="JAPQKN010000007">
    <property type="protein sequence ID" value="KAJ5153554.1"/>
    <property type="molecule type" value="Genomic_DNA"/>
</dbReference>
<dbReference type="RefSeq" id="XP_056539862.1">
    <property type="nucleotide sequence ID" value="XM_056692156.1"/>
</dbReference>
<organism evidence="2 3">
    <name type="scientific">Penicillium canariense</name>
    <dbReference type="NCBI Taxonomy" id="189055"/>
    <lineage>
        <taxon>Eukaryota</taxon>
        <taxon>Fungi</taxon>
        <taxon>Dikarya</taxon>
        <taxon>Ascomycota</taxon>
        <taxon>Pezizomycotina</taxon>
        <taxon>Eurotiomycetes</taxon>
        <taxon>Eurotiomycetidae</taxon>
        <taxon>Eurotiales</taxon>
        <taxon>Aspergillaceae</taxon>
        <taxon>Penicillium</taxon>
    </lineage>
</organism>
<protein>
    <recommendedName>
        <fullName evidence="1">DUF4978 domain-containing protein</fullName>
    </recommendedName>
</protein>
<evidence type="ECO:0000313" key="3">
    <source>
        <dbReference type="Proteomes" id="UP001149163"/>
    </source>
</evidence>
<keyword evidence="3" id="KW-1185">Reference proteome</keyword>
<reference evidence="2" key="2">
    <citation type="journal article" date="2023" name="IMA Fungus">
        <title>Comparative genomic study of the Penicillium genus elucidates a diverse pangenome and 15 lateral gene transfer events.</title>
        <authorList>
            <person name="Petersen C."/>
            <person name="Sorensen T."/>
            <person name="Nielsen M.R."/>
            <person name="Sondergaard T.E."/>
            <person name="Sorensen J.L."/>
            <person name="Fitzpatrick D.A."/>
            <person name="Frisvad J.C."/>
            <person name="Nielsen K.L."/>
        </authorList>
    </citation>
    <scope>NUCLEOTIDE SEQUENCE</scope>
    <source>
        <strain evidence="2">IBT 26290</strain>
    </source>
</reference>
<gene>
    <name evidence="2" type="ORF">N7482_010032</name>
</gene>
<accession>A0A9W9HU88</accession>
<dbReference type="AlphaFoldDB" id="A0A9W9HU88"/>
<feature type="domain" description="DUF4978" evidence="1">
    <location>
        <begin position="134"/>
        <end position="244"/>
    </location>
</feature>
<dbReference type="GeneID" id="81431332"/>
<comment type="caution">
    <text evidence="2">The sequence shown here is derived from an EMBL/GenBank/DDBJ whole genome shotgun (WGS) entry which is preliminary data.</text>
</comment>
<sequence>MDNRVPYFVYRHILVEKVLASDGSVVPMMVKNHGSPYGVYWYLSDKNDFSLRALEKTALKNVMNHVAGYNTANGDKKILIGVDISNEGLVDKIQAGTGGGTIYENPATWSARSAFASEAAFVQRTMWEFQVNLANAVKESNYPVWTRSNINSALSVQVTYNEAMRANGGTSVDFCGLDPYISNVTQLWEFGHQQVTIGGTNVNWAMGSNVPMIMENGGEYTTSEWLILSTLAGGGYYNVYDLMDQETYGMWLPANRAAGNFTPVPRGSYMTGVISTNQILKSLSADLATKVPNGAGGTDMVFFNALNASTNLTDSLWSIPVSYSPTSGAVGIGIVRSDVAILLATTRKANFTLSDIASYGIASVQHGSYSSAGNWVSSGNHAYTTSGQNITIQLTQGTLVHIELRNKMSK</sequence>
<dbReference type="OrthoDB" id="4442216at2759"/>
<dbReference type="InterPro" id="IPR032504">
    <property type="entry name" value="DUF4978"/>
</dbReference>
<name>A0A9W9HU88_9EURO</name>